<name>A0AAN6X2Q2_9PEZI</name>
<proteinExistence type="predicted"/>
<protein>
    <submittedName>
        <fullName evidence="2">Uncharacterized protein</fullName>
    </submittedName>
</protein>
<reference evidence="2" key="2">
    <citation type="submission" date="2023-05" db="EMBL/GenBank/DDBJ databases">
        <authorList>
            <consortium name="Lawrence Berkeley National Laboratory"/>
            <person name="Steindorff A."/>
            <person name="Hensen N."/>
            <person name="Bonometti L."/>
            <person name="Westerberg I."/>
            <person name="Brannstrom I.O."/>
            <person name="Guillou S."/>
            <person name="Cros-Aarteil S."/>
            <person name="Calhoun S."/>
            <person name="Haridas S."/>
            <person name="Kuo A."/>
            <person name="Mondo S."/>
            <person name="Pangilinan J."/>
            <person name="Riley R."/>
            <person name="Labutti K."/>
            <person name="Andreopoulos B."/>
            <person name="Lipzen A."/>
            <person name="Chen C."/>
            <person name="Yanf M."/>
            <person name="Daum C."/>
            <person name="Ng V."/>
            <person name="Clum A."/>
            <person name="Ohm R."/>
            <person name="Martin F."/>
            <person name="Silar P."/>
            <person name="Natvig D."/>
            <person name="Lalanne C."/>
            <person name="Gautier V."/>
            <person name="Ament-Velasquez S.L."/>
            <person name="Kruys A."/>
            <person name="Hutchinson M.I."/>
            <person name="Powell A.J."/>
            <person name="Barry K."/>
            <person name="Miller A.N."/>
            <person name="Grigoriev I.V."/>
            <person name="Debuchy R."/>
            <person name="Gladieux P."/>
            <person name="Thoren M.H."/>
            <person name="Johannesson H."/>
        </authorList>
    </citation>
    <scope>NUCLEOTIDE SEQUENCE</scope>
    <source>
        <strain evidence="2">PSN309</strain>
    </source>
</reference>
<keyword evidence="3" id="KW-1185">Reference proteome</keyword>
<dbReference type="Proteomes" id="UP001302126">
    <property type="component" value="Unassembled WGS sequence"/>
</dbReference>
<dbReference type="EMBL" id="MU864354">
    <property type="protein sequence ID" value="KAK4192536.1"/>
    <property type="molecule type" value="Genomic_DNA"/>
</dbReference>
<dbReference type="AlphaFoldDB" id="A0AAN6X2Q2"/>
<evidence type="ECO:0000256" key="1">
    <source>
        <dbReference type="SAM" id="Phobius"/>
    </source>
</evidence>
<feature type="transmembrane region" description="Helical" evidence="1">
    <location>
        <begin position="53"/>
        <end position="72"/>
    </location>
</feature>
<comment type="caution">
    <text evidence="2">The sequence shown here is derived from an EMBL/GenBank/DDBJ whole genome shotgun (WGS) entry which is preliminary data.</text>
</comment>
<organism evidence="2 3">
    <name type="scientific">Podospora australis</name>
    <dbReference type="NCBI Taxonomy" id="1536484"/>
    <lineage>
        <taxon>Eukaryota</taxon>
        <taxon>Fungi</taxon>
        <taxon>Dikarya</taxon>
        <taxon>Ascomycota</taxon>
        <taxon>Pezizomycotina</taxon>
        <taxon>Sordariomycetes</taxon>
        <taxon>Sordariomycetidae</taxon>
        <taxon>Sordariales</taxon>
        <taxon>Podosporaceae</taxon>
        <taxon>Podospora</taxon>
    </lineage>
</organism>
<sequence length="84" mass="9778">MLLNRQYPWRQTALDGIARIWRLVFIFFVASAGVILVQVFWSISNTMLVVLEYFFFAGLYYHGDGFLFTLLYQGLGIDTVTLRC</sequence>
<reference evidence="2" key="1">
    <citation type="journal article" date="2023" name="Mol. Phylogenet. Evol.">
        <title>Genome-scale phylogeny and comparative genomics of the fungal order Sordariales.</title>
        <authorList>
            <person name="Hensen N."/>
            <person name="Bonometti L."/>
            <person name="Westerberg I."/>
            <person name="Brannstrom I.O."/>
            <person name="Guillou S."/>
            <person name="Cros-Aarteil S."/>
            <person name="Calhoun S."/>
            <person name="Haridas S."/>
            <person name="Kuo A."/>
            <person name="Mondo S."/>
            <person name="Pangilinan J."/>
            <person name="Riley R."/>
            <person name="LaButti K."/>
            <person name="Andreopoulos B."/>
            <person name="Lipzen A."/>
            <person name="Chen C."/>
            <person name="Yan M."/>
            <person name="Daum C."/>
            <person name="Ng V."/>
            <person name="Clum A."/>
            <person name="Steindorff A."/>
            <person name="Ohm R.A."/>
            <person name="Martin F."/>
            <person name="Silar P."/>
            <person name="Natvig D.O."/>
            <person name="Lalanne C."/>
            <person name="Gautier V."/>
            <person name="Ament-Velasquez S.L."/>
            <person name="Kruys A."/>
            <person name="Hutchinson M.I."/>
            <person name="Powell A.J."/>
            <person name="Barry K."/>
            <person name="Miller A.N."/>
            <person name="Grigoriev I.V."/>
            <person name="Debuchy R."/>
            <person name="Gladieux P."/>
            <person name="Hiltunen Thoren M."/>
            <person name="Johannesson H."/>
        </authorList>
    </citation>
    <scope>NUCLEOTIDE SEQUENCE</scope>
    <source>
        <strain evidence="2">PSN309</strain>
    </source>
</reference>
<feature type="transmembrane region" description="Helical" evidence="1">
    <location>
        <begin position="20"/>
        <end position="41"/>
    </location>
</feature>
<evidence type="ECO:0000313" key="2">
    <source>
        <dbReference type="EMBL" id="KAK4192536.1"/>
    </source>
</evidence>
<keyword evidence="1" id="KW-1133">Transmembrane helix</keyword>
<keyword evidence="1" id="KW-0472">Membrane</keyword>
<accession>A0AAN6X2Q2</accession>
<evidence type="ECO:0000313" key="3">
    <source>
        <dbReference type="Proteomes" id="UP001302126"/>
    </source>
</evidence>
<keyword evidence="1" id="KW-0812">Transmembrane</keyword>
<gene>
    <name evidence="2" type="ORF">QBC35DRAFT_484122</name>
</gene>